<evidence type="ECO:0000313" key="18">
    <source>
        <dbReference type="Proteomes" id="UP001447188"/>
    </source>
</evidence>
<evidence type="ECO:0000256" key="7">
    <source>
        <dbReference type="ARBA" id="ARBA00022728"/>
    </source>
</evidence>
<dbReference type="SUPFAM" id="SSF57850">
    <property type="entry name" value="RING/U-box"/>
    <property type="match status" value="1"/>
</dbReference>
<dbReference type="SMART" id="SM00320">
    <property type="entry name" value="WD40"/>
    <property type="match status" value="6"/>
</dbReference>
<comment type="similarity">
    <text evidence="3 15">Belongs to the WD repeat PRP19 family.</text>
</comment>
<keyword evidence="6 15" id="KW-0808">Transferase</keyword>
<comment type="subunit">
    <text evidence="15">Homotetramer.</text>
</comment>
<dbReference type="Proteomes" id="UP001447188">
    <property type="component" value="Unassembled WGS sequence"/>
</dbReference>
<keyword evidence="9 15" id="KW-0227">DNA damage</keyword>
<dbReference type="PANTHER" id="PTHR43995">
    <property type="entry name" value="PRE-MRNA-PROCESSING FACTOR 19"/>
    <property type="match status" value="1"/>
</dbReference>
<evidence type="ECO:0000256" key="15">
    <source>
        <dbReference type="RuleBase" id="RU367101"/>
    </source>
</evidence>
<proteinExistence type="inferred from homology"/>
<dbReference type="InterPro" id="IPR036322">
    <property type="entry name" value="WD40_repeat_dom_sf"/>
</dbReference>
<keyword evidence="4" id="KW-0853">WD repeat</keyword>
<dbReference type="Gene3D" id="2.130.10.10">
    <property type="entry name" value="YVTN repeat-like/Quinoprotein amine dehydrogenase"/>
    <property type="match status" value="1"/>
</dbReference>
<keyword evidence="8" id="KW-0677">Repeat</keyword>
<keyword evidence="10 15" id="KW-0833">Ubl conjugation pathway</keyword>
<evidence type="ECO:0000256" key="9">
    <source>
        <dbReference type="ARBA" id="ARBA00022763"/>
    </source>
</evidence>
<dbReference type="Pfam" id="PF08606">
    <property type="entry name" value="Prp19"/>
    <property type="match status" value="1"/>
</dbReference>
<evidence type="ECO:0000256" key="13">
    <source>
        <dbReference type="ARBA" id="ARBA00023204"/>
    </source>
</evidence>
<keyword evidence="13 15" id="KW-0234">DNA repair</keyword>
<protein>
    <recommendedName>
        <fullName evidence="15">Pre-mRNA-processing factor 19</fullName>
        <ecNumber evidence="15">2.3.2.27</ecNumber>
    </recommendedName>
</protein>
<comment type="function">
    <text evidence="15">Ubiquitin-protein ligase which is mainly involved pre-mRNA splicing and DNA repair. Required for pre-mRNA splicing as component of the spliceosome.</text>
</comment>
<comment type="catalytic activity">
    <reaction evidence="15">
        <text>S-ubiquitinyl-[E2 ubiquitin-conjugating enzyme]-L-cysteine + [acceptor protein]-L-lysine = [E2 ubiquitin-conjugating enzyme]-L-cysteine + N(6)-ubiquitinyl-[acceptor protein]-L-lysine.</text>
        <dbReference type="EC" id="2.3.2.27"/>
    </reaction>
</comment>
<reference evidence="17 18" key="1">
    <citation type="submission" date="2024-02" db="EMBL/GenBank/DDBJ databases">
        <title>Discinaceae phylogenomics.</title>
        <authorList>
            <person name="Dirks A.C."/>
            <person name="James T.Y."/>
        </authorList>
    </citation>
    <scope>NUCLEOTIDE SEQUENCE [LARGE SCALE GENOMIC DNA]</scope>
    <source>
        <strain evidence="17 18">ACD0624</strain>
    </source>
</reference>
<name>A0ABR3G6Z2_9PEZI</name>
<dbReference type="SMART" id="SM00504">
    <property type="entry name" value="Ubox"/>
    <property type="match status" value="1"/>
</dbReference>
<accession>A0ABR3G6Z2</accession>
<dbReference type="InterPro" id="IPR038959">
    <property type="entry name" value="Prp19"/>
</dbReference>
<dbReference type="EC" id="2.3.2.27" evidence="15"/>
<gene>
    <name evidence="17" type="ORF">Q9L58_009595</name>
</gene>
<evidence type="ECO:0000313" key="17">
    <source>
        <dbReference type="EMBL" id="KAL0631540.1"/>
    </source>
</evidence>
<dbReference type="InterPro" id="IPR013083">
    <property type="entry name" value="Znf_RING/FYVE/PHD"/>
</dbReference>
<evidence type="ECO:0000256" key="10">
    <source>
        <dbReference type="ARBA" id="ARBA00022786"/>
    </source>
</evidence>
<keyword evidence="12 15" id="KW-0508">mRNA splicing</keyword>
<evidence type="ECO:0000256" key="4">
    <source>
        <dbReference type="ARBA" id="ARBA00022574"/>
    </source>
</evidence>
<evidence type="ECO:0000256" key="6">
    <source>
        <dbReference type="ARBA" id="ARBA00022679"/>
    </source>
</evidence>
<evidence type="ECO:0000256" key="1">
    <source>
        <dbReference type="ARBA" id="ARBA00004123"/>
    </source>
</evidence>
<comment type="caution">
    <text evidence="17">The sequence shown here is derived from an EMBL/GenBank/DDBJ whole genome shotgun (WGS) entry which is preliminary data.</text>
</comment>
<keyword evidence="14 15" id="KW-0539">Nucleus</keyword>
<feature type="domain" description="U-box" evidence="16">
    <location>
        <begin position="1"/>
        <end position="70"/>
    </location>
</feature>
<evidence type="ECO:0000256" key="14">
    <source>
        <dbReference type="ARBA" id="ARBA00023242"/>
    </source>
</evidence>
<evidence type="ECO:0000256" key="5">
    <source>
        <dbReference type="ARBA" id="ARBA00022664"/>
    </source>
</evidence>
<evidence type="ECO:0000256" key="8">
    <source>
        <dbReference type="ARBA" id="ARBA00022737"/>
    </source>
</evidence>
<evidence type="ECO:0000256" key="12">
    <source>
        <dbReference type="ARBA" id="ARBA00023187"/>
    </source>
</evidence>
<keyword evidence="18" id="KW-1185">Reference proteome</keyword>
<dbReference type="EMBL" id="JBBBZM010000237">
    <property type="protein sequence ID" value="KAL0631540.1"/>
    <property type="molecule type" value="Genomic_DNA"/>
</dbReference>
<keyword evidence="7 15" id="KW-0747">Spliceosome</keyword>
<evidence type="ECO:0000256" key="11">
    <source>
        <dbReference type="ARBA" id="ARBA00023110"/>
    </source>
</evidence>
<comment type="subcellular location">
    <subcellularLocation>
        <location evidence="1 15">Nucleus</location>
    </subcellularLocation>
</comment>
<evidence type="ECO:0000256" key="2">
    <source>
        <dbReference type="ARBA" id="ARBA00004906"/>
    </source>
</evidence>
<dbReference type="InterPro" id="IPR055340">
    <property type="entry name" value="RING-Ubox_PRP19"/>
</dbReference>
<dbReference type="PROSITE" id="PS51698">
    <property type="entry name" value="U_BOX"/>
    <property type="match status" value="1"/>
</dbReference>
<keyword evidence="11" id="KW-0697">Rotamase</keyword>
<organism evidence="17 18">
    <name type="scientific">Discina gigas</name>
    <dbReference type="NCBI Taxonomy" id="1032678"/>
    <lineage>
        <taxon>Eukaryota</taxon>
        <taxon>Fungi</taxon>
        <taxon>Dikarya</taxon>
        <taxon>Ascomycota</taxon>
        <taxon>Pezizomycotina</taxon>
        <taxon>Pezizomycetes</taxon>
        <taxon>Pezizales</taxon>
        <taxon>Discinaceae</taxon>
        <taxon>Discina</taxon>
    </lineage>
</organism>
<dbReference type="InterPro" id="IPR013915">
    <property type="entry name" value="Prp19_cc"/>
</dbReference>
<dbReference type="InterPro" id="IPR003613">
    <property type="entry name" value="Ubox_domain"/>
</dbReference>
<dbReference type="PANTHER" id="PTHR43995:SF1">
    <property type="entry name" value="PRE-MRNA-PROCESSING FACTOR 19"/>
    <property type="match status" value="1"/>
</dbReference>
<dbReference type="Gene3D" id="3.30.40.10">
    <property type="entry name" value="Zinc/RING finger domain, C3HC4 (zinc finger)"/>
    <property type="match status" value="1"/>
</dbReference>
<evidence type="ECO:0000256" key="3">
    <source>
        <dbReference type="ARBA" id="ARBA00006388"/>
    </source>
</evidence>
<keyword evidence="5 15" id="KW-0507">mRNA processing</keyword>
<sequence>MLCAISGEAPTTPVASSKSGTVFEKRLIEAYIAEHGKDPVTGEELSSADLIELKSSRVVRPRPPTLTSIPSLLATFQNEWDALALETHTLRQQLSQTRQELSTALYQHDAATRVIARLLKERDEARDALSKISVGTAPAAGSNDAMEVDGQSVPSYIQDKIEETMKEKSGTRRKRAIPADWATPETVSTFTVLSASEPLYSGCTSIDVNASGSLALLGGSDGKAGIYAIPQQSLIARLDSGDGGAIVDALWAGEKSITAASSGAIRIWEGAGSSSTAIHTHAGGVTALALHPCGDILGSVGADKSWVLHDLETAKSVVQVYGESELTSAHFHPDGHLFATGTSSSVAIYDVRTTTLGATFGPLSGPVASLHFSENGYWLALAVEGESAVEIWDLRKMAQVKALDIGTRVESVRWDWSGQYVAAAGPSGVSVQHYAKGNKSWSEVVRAGVPSVATAWGPRGGSLVTVSKTGVVTVLGAKGEESDAGDNL</sequence>
<comment type="pathway">
    <text evidence="2 15">Protein modification; protein ubiquitination.</text>
</comment>
<dbReference type="InterPro" id="IPR001680">
    <property type="entry name" value="WD40_rpt"/>
</dbReference>
<evidence type="ECO:0000259" key="16">
    <source>
        <dbReference type="PROSITE" id="PS51698"/>
    </source>
</evidence>
<dbReference type="CDD" id="cd16656">
    <property type="entry name" value="RING-Ubox_PRP19"/>
    <property type="match status" value="1"/>
</dbReference>
<keyword evidence="11" id="KW-0413">Isomerase</keyword>
<dbReference type="Pfam" id="PF00400">
    <property type="entry name" value="WD40"/>
    <property type="match status" value="2"/>
</dbReference>
<dbReference type="SUPFAM" id="SSF50978">
    <property type="entry name" value="WD40 repeat-like"/>
    <property type="match status" value="1"/>
</dbReference>
<dbReference type="InterPro" id="IPR015943">
    <property type="entry name" value="WD40/YVTN_repeat-like_dom_sf"/>
</dbReference>